<keyword evidence="5 9" id="KW-0378">Hydrolase</keyword>
<evidence type="ECO:0000313" key="15">
    <source>
        <dbReference type="Proteomes" id="UP000051677"/>
    </source>
</evidence>
<dbReference type="GO" id="GO:0006046">
    <property type="term" value="P:N-acetylglucosamine catabolic process"/>
    <property type="evidence" value="ECO:0007669"/>
    <property type="project" value="TreeGrafter"/>
</dbReference>
<comment type="cofactor">
    <cofactor evidence="12">
        <name>a divalent metal cation</name>
        <dbReference type="ChEBI" id="CHEBI:60240"/>
    </cofactor>
    <text evidence="12">Binds 1 divalent metal cation per subunit.</text>
</comment>
<dbReference type="InterPro" id="IPR006680">
    <property type="entry name" value="Amidohydro-rel"/>
</dbReference>
<dbReference type="OrthoDB" id="9776488at2"/>
<evidence type="ECO:0000256" key="9">
    <source>
        <dbReference type="PIRNR" id="PIRNR038994"/>
    </source>
</evidence>
<accession>A0A0Q2QG71</accession>
<feature type="active site" description="Proton donor/acceptor" evidence="10">
    <location>
        <position position="264"/>
    </location>
</feature>
<dbReference type="PANTHER" id="PTHR11113">
    <property type="entry name" value="N-ACETYLGLUCOSAMINE-6-PHOSPHATE DEACETYLASE"/>
    <property type="match status" value="1"/>
</dbReference>
<organism evidence="14 15">
    <name type="scientific">Mycobacterium gordonae</name>
    <dbReference type="NCBI Taxonomy" id="1778"/>
    <lineage>
        <taxon>Bacteria</taxon>
        <taxon>Bacillati</taxon>
        <taxon>Actinomycetota</taxon>
        <taxon>Actinomycetes</taxon>
        <taxon>Mycobacteriales</taxon>
        <taxon>Mycobacteriaceae</taxon>
        <taxon>Mycobacterium</taxon>
    </lineage>
</organism>
<feature type="binding site" evidence="12">
    <location>
        <position position="206"/>
    </location>
    <ligand>
        <name>Zn(2+)</name>
        <dbReference type="ChEBI" id="CHEBI:29105"/>
    </ligand>
</feature>
<keyword evidence="6 9" id="KW-0119">Carbohydrate metabolism</keyword>
<dbReference type="InterPro" id="IPR003764">
    <property type="entry name" value="GlcNAc_6-P_deAcase"/>
</dbReference>
<dbReference type="SUPFAM" id="SSF51338">
    <property type="entry name" value="Composite domain of metallo-dependent hydrolases"/>
    <property type="match status" value="1"/>
</dbReference>
<comment type="pathway">
    <text evidence="8">Amino-sugar metabolism; N-acetylneuraminate degradation; D-fructose 6-phosphate from N-acetylneuraminate: step 4/5.</text>
</comment>
<dbReference type="PIRSF" id="PIRSF038994">
    <property type="entry name" value="NagA"/>
    <property type="match status" value="1"/>
</dbReference>
<feature type="binding site" evidence="11">
    <location>
        <begin position="298"/>
        <end position="300"/>
    </location>
    <ligand>
        <name>substrate</name>
    </ligand>
</feature>
<evidence type="ECO:0000256" key="6">
    <source>
        <dbReference type="ARBA" id="ARBA00023277"/>
    </source>
</evidence>
<dbReference type="Proteomes" id="UP000051677">
    <property type="component" value="Unassembled WGS sequence"/>
</dbReference>
<dbReference type="CDD" id="cd00854">
    <property type="entry name" value="NagA"/>
    <property type="match status" value="1"/>
</dbReference>
<dbReference type="PANTHER" id="PTHR11113:SF14">
    <property type="entry name" value="N-ACETYLGLUCOSAMINE-6-PHOSPHATE DEACETYLASE"/>
    <property type="match status" value="1"/>
</dbReference>
<dbReference type="FunFam" id="3.20.20.140:FF:000004">
    <property type="entry name" value="N-acetylglucosamine-6-phosphate deacetylase"/>
    <property type="match status" value="1"/>
</dbReference>
<feature type="domain" description="Amidohydrolase-related" evidence="13">
    <location>
        <begin position="48"/>
        <end position="367"/>
    </location>
</feature>
<feature type="binding site" evidence="12">
    <location>
        <position position="185"/>
    </location>
    <ligand>
        <name>Zn(2+)</name>
        <dbReference type="ChEBI" id="CHEBI:29105"/>
    </ligand>
</feature>
<gene>
    <name evidence="14" type="ORF">AO501_17365</name>
</gene>
<dbReference type="EC" id="3.5.1.25" evidence="2"/>
<dbReference type="EMBL" id="LKTM01000157">
    <property type="protein sequence ID" value="KQH78805.1"/>
    <property type="molecule type" value="Genomic_DNA"/>
</dbReference>
<feature type="binding site" evidence="11">
    <location>
        <begin position="209"/>
        <end position="210"/>
    </location>
    <ligand>
        <name>substrate</name>
    </ligand>
</feature>
<sequence>MTLISAGTVVADDEVCRPGWVHIDGRRIAACGTGAPPAPADLVLPDSLVVPGFIDMHVHGGGGASFGDAPAAAARFHRGHGTTTTLASLVTAAPAELLSAVRLLADATRQGVVAGTHLEGPWLSTARCGAHDHTQIRHPDPAEIEAVLTAADGTIRMVTLAPELPGSDDAIRRFLDAGVVVALGHTEATYEQTQHAIALGATVGTHLFNAMPPMGHREPGPALALLQNPAVTVELIADGVHVRPEMVHAVLQWAGPDRVAVITDATAAAGSGDGEYRLGTVPVVVAGGVATVRGTSTIAGSLATMDQLFRAVAEGAGLAAAVRTTSATPARALGLDGVGAIRAGYHANLVVLGQDLRVREVMVEGSWRGDR</sequence>
<evidence type="ECO:0000256" key="4">
    <source>
        <dbReference type="ARBA" id="ARBA00022723"/>
    </source>
</evidence>
<evidence type="ECO:0000256" key="7">
    <source>
        <dbReference type="ARBA" id="ARBA00047647"/>
    </source>
</evidence>
<feature type="binding site" evidence="11">
    <location>
        <position position="130"/>
    </location>
    <ligand>
        <name>substrate</name>
    </ligand>
</feature>
<evidence type="ECO:0000259" key="13">
    <source>
        <dbReference type="Pfam" id="PF01979"/>
    </source>
</evidence>
<evidence type="ECO:0000256" key="2">
    <source>
        <dbReference type="ARBA" id="ARBA00011899"/>
    </source>
</evidence>
<dbReference type="AlphaFoldDB" id="A0A0Q2QG71"/>
<comment type="catalytic activity">
    <reaction evidence="7">
        <text>N-acetyl-D-glucosamine 6-phosphate + H2O = D-glucosamine 6-phosphate + acetate</text>
        <dbReference type="Rhea" id="RHEA:22936"/>
        <dbReference type="ChEBI" id="CHEBI:15377"/>
        <dbReference type="ChEBI" id="CHEBI:30089"/>
        <dbReference type="ChEBI" id="CHEBI:57513"/>
        <dbReference type="ChEBI" id="CHEBI:58725"/>
        <dbReference type="EC" id="3.5.1.25"/>
    </reaction>
</comment>
<dbReference type="Gene3D" id="2.30.40.10">
    <property type="entry name" value="Urease, subunit C, domain 1"/>
    <property type="match status" value="1"/>
</dbReference>
<comment type="similarity">
    <text evidence="1 9">Belongs to the metallo-dependent hydrolases superfamily. NagA family.</text>
</comment>
<evidence type="ECO:0000256" key="12">
    <source>
        <dbReference type="PIRSR" id="PIRSR038994-3"/>
    </source>
</evidence>
<evidence type="ECO:0000256" key="1">
    <source>
        <dbReference type="ARBA" id="ARBA00010716"/>
    </source>
</evidence>
<dbReference type="Pfam" id="PF01979">
    <property type="entry name" value="Amidohydro_1"/>
    <property type="match status" value="1"/>
</dbReference>
<dbReference type="GO" id="GO:0046872">
    <property type="term" value="F:metal ion binding"/>
    <property type="evidence" value="ECO:0007669"/>
    <property type="project" value="UniProtKB-KW"/>
</dbReference>
<dbReference type="GO" id="GO:0008448">
    <property type="term" value="F:N-acetylglucosamine-6-phosphate deacetylase activity"/>
    <property type="evidence" value="ECO:0007669"/>
    <property type="project" value="UniProtKB-EC"/>
</dbReference>
<name>A0A0Q2QG71_MYCGO</name>
<comment type="caution">
    <text evidence="14">The sequence shown here is derived from an EMBL/GenBank/DDBJ whole genome shotgun (WGS) entry which is preliminary data.</text>
</comment>
<reference evidence="14 15" key="1">
    <citation type="submission" date="2015-10" db="EMBL/GenBank/DDBJ databases">
        <title>Mycobacterium gordonae draft genome assembly.</title>
        <authorList>
            <person name="Ustinova V."/>
            <person name="Smirnova T."/>
            <person name="Blagodatskikh K."/>
            <person name="Varlamov D."/>
            <person name="Larionova E."/>
            <person name="Chernousova L."/>
        </authorList>
    </citation>
    <scope>NUCLEOTIDE SEQUENCE [LARGE SCALE GENOMIC DNA]</scope>
    <source>
        <strain evidence="14 15">CTRI 14-8773</strain>
    </source>
</reference>
<keyword evidence="4 12" id="KW-0479">Metal-binding</keyword>
<feature type="binding site" evidence="12">
    <location>
        <position position="119"/>
    </location>
    <ligand>
        <name>Zn(2+)</name>
        <dbReference type="ChEBI" id="CHEBI:29105"/>
    </ligand>
</feature>
<evidence type="ECO:0000313" key="14">
    <source>
        <dbReference type="EMBL" id="KQH78805.1"/>
    </source>
</evidence>
<protein>
    <recommendedName>
        <fullName evidence="3">N-acetylglucosamine-6-phosphate deacetylase</fullName>
        <ecNumber evidence="2">3.5.1.25</ecNumber>
    </recommendedName>
</protein>
<dbReference type="InterPro" id="IPR032466">
    <property type="entry name" value="Metal_Hydrolase"/>
</dbReference>
<dbReference type="RefSeq" id="WP_055578275.1">
    <property type="nucleotide sequence ID" value="NZ_LKTM01000157.1"/>
</dbReference>
<evidence type="ECO:0000256" key="11">
    <source>
        <dbReference type="PIRSR" id="PIRSR038994-2"/>
    </source>
</evidence>
<dbReference type="Gene3D" id="3.20.20.140">
    <property type="entry name" value="Metal-dependent hydrolases"/>
    <property type="match status" value="1"/>
</dbReference>
<dbReference type="NCBIfam" id="TIGR00221">
    <property type="entry name" value="nagA"/>
    <property type="match status" value="1"/>
</dbReference>
<evidence type="ECO:0000256" key="10">
    <source>
        <dbReference type="PIRSR" id="PIRSR038994-1"/>
    </source>
</evidence>
<dbReference type="STRING" id="1778.A9W97_18265"/>
<dbReference type="SUPFAM" id="SSF51556">
    <property type="entry name" value="Metallo-dependent hydrolases"/>
    <property type="match status" value="1"/>
</dbReference>
<evidence type="ECO:0000256" key="8">
    <source>
        <dbReference type="ARBA" id="ARBA00060590"/>
    </source>
</evidence>
<feature type="binding site" evidence="11">
    <location>
        <position position="241"/>
    </location>
    <ligand>
        <name>substrate</name>
    </ligand>
</feature>
<dbReference type="InterPro" id="IPR011059">
    <property type="entry name" value="Metal-dep_hydrolase_composite"/>
</dbReference>
<evidence type="ECO:0000256" key="5">
    <source>
        <dbReference type="ARBA" id="ARBA00022801"/>
    </source>
</evidence>
<evidence type="ECO:0000256" key="3">
    <source>
        <dbReference type="ARBA" id="ARBA00018029"/>
    </source>
</evidence>
<proteinExistence type="inferred from homology"/>
<feature type="binding site" evidence="11">
    <location>
        <position position="217"/>
    </location>
    <ligand>
        <name>substrate</name>
    </ligand>
</feature>